<evidence type="ECO:0000256" key="10">
    <source>
        <dbReference type="SAM" id="MobiDB-lite"/>
    </source>
</evidence>
<gene>
    <name evidence="12" type="ORF">F0P94_10770</name>
</gene>
<dbReference type="GO" id="GO:0030288">
    <property type="term" value="C:outer membrane-bounded periplasmic space"/>
    <property type="evidence" value="ECO:0007669"/>
    <property type="project" value="InterPro"/>
</dbReference>
<dbReference type="GO" id="GO:0015891">
    <property type="term" value="P:siderophore transport"/>
    <property type="evidence" value="ECO:0007669"/>
    <property type="project" value="InterPro"/>
</dbReference>
<sequence length="266" mass="29390">MKNSIATSLNKNLAFGLLIGILTFAAPCAFGQGREPVYEAVEYPAQPKGGYSGFQDYISKNLTYPTFSLRNKTQGTVEVSFIVEKNGSVSNPEIVKGLDESCNSEALRVIKNSPKWEPAKHNGQTVRQKITMPLLFTMPVQPTTPAATASNTSPDAPPAEDPNLKRVTPEMAARPEIGTEDFFVYLKQNQKYPAKARKNQVQGRVMVEFVVEKDGSLSNLKVIQKMGSGLDEEAIRLIEKGPKWIPAQYNGQSIRQKMILPVIFQL</sequence>
<dbReference type="GO" id="GO:0031992">
    <property type="term" value="F:energy transducer activity"/>
    <property type="evidence" value="ECO:0007669"/>
    <property type="project" value="InterPro"/>
</dbReference>
<keyword evidence="6" id="KW-0812">Transmembrane</keyword>
<dbReference type="InterPro" id="IPR003538">
    <property type="entry name" value="TonB"/>
</dbReference>
<dbReference type="PROSITE" id="PS52015">
    <property type="entry name" value="TONB_CTD"/>
    <property type="match status" value="2"/>
</dbReference>
<feature type="region of interest" description="Disordered" evidence="10">
    <location>
        <begin position="142"/>
        <end position="164"/>
    </location>
</feature>
<reference evidence="12 13" key="1">
    <citation type="submission" date="2019-09" db="EMBL/GenBank/DDBJ databases">
        <title>Genome sequence of Adhaeribacter sp. M2.</title>
        <authorList>
            <person name="Srinivasan S."/>
        </authorList>
    </citation>
    <scope>NUCLEOTIDE SEQUENCE [LARGE SCALE GENOMIC DNA]</scope>
    <source>
        <strain evidence="12 13">M2</strain>
    </source>
</reference>
<keyword evidence="4" id="KW-1003">Cell membrane</keyword>
<proteinExistence type="inferred from homology"/>
<evidence type="ECO:0000256" key="4">
    <source>
        <dbReference type="ARBA" id="ARBA00022475"/>
    </source>
</evidence>
<dbReference type="GO" id="GO:0015031">
    <property type="term" value="P:protein transport"/>
    <property type="evidence" value="ECO:0007669"/>
    <property type="project" value="UniProtKB-KW"/>
</dbReference>
<name>A0A5N1J0F9_9BACT</name>
<evidence type="ECO:0000256" key="1">
    <source>
        <dbReference type="ARBA" id="ARBA00004383"/>
    </source>
</evidence>
<evidence type="ECO:0000259" key="11">
    <source>
        <dbReference type="PROSITE" id="PS52015"/>
    </source>
</evidence>
<evidence type="ECO:0000256" key="5">
    <source>
        <dbReference type="ARBA" id="ARBA00022519"/>
    </source>
</evidence>
<dbReference type="GO" id="GO:0098797">
    <property type="term" value="C:plasma membrane protein complex"/>
    <property type="evidence" value="ECO:0007669"/>
    <property type="project" value="TreeGrafter"/>
</dbReference>
<dbReference type="InterPro" id="IPR006260">
    <property type="entry name" value="TonB/TolA_C"/>
</dbReference>
<evidence type="ECO:0000313" key="13">
    <source>
        <dbReference type="Proteomes" id="UP000326570"/>
    </source>
</evidence>
<dbReference type="InterPro" id="IPR051045">
    <property type="entry name" value="TonB-dependent_transducer"/>
</dbReference>
<keyword evidence="3" id="KW-0813">Transport</keyword>
<keyword evidence="13" id="KW-1185">Reference proteome</keyword>
<dbReference type="RefSeq" id="WP_150903889.1">
    <property type="nucleotide sequence ID" value="NZ_VTWT01000005.1"/>
</dbReference>
<dbReference type="Pfam" id="PF03544">
    <property type="entry name" value="TonB_C"/>
    <property type="match status" value="2"/>
</dbReference>
<evidence type="ECO:0000256" key="6">
    <source>
        <dbReference type="ARBA" id="ARBA00022692"/>
    </source>
</evidence>
<evidence type="ECO:0000256" key="8">
    <source>
        <dbReference type="ARBA" id="ARBA00022989"/>
    </source>
</evidence>
<dbReference type="Gene3D" id="3.30.1150.10">
    <property type="match status" value="2"/>
</dbReference>
<evidence type="ECO:0000256" key="7">
    <source>
        <dbReference type="ARBA" id="ARBA00022927"/>
    </source>
</evidence>
<dbReference type="GO" id="GO:0055085">
    <property type="term" value="P:transmembrane transport"/>
    <property type="evidence" value="ECO:0007669"/>
    <property type="project" value="InterPro"/>
</dbReference>
<dbReference type="PANTHER" id="PTHR33446:SF2">
    <property type="entry name" value="PROTEIN TONB"/>
    <property type="match status" value="1"/>
</dbReference>
<feature type="compositionally biased region" description="Low complexity" evidence="10">
    <location>
        <begin position="143"/>
        <end position="154"/>
    </location>
</feature>
<dbReference type="InterPro" id="IPR037682">
    <property type="entry name" value="TonB_C"/>
</dbReference>
<comment type="caution">
    <text evidence="12">The sequence shown here is derived from an EMBL/GenBank/DDBJ whole genome shotgun (WGS) entry which is preliminary data.</text>
</comment>
<accession>A0A5N1J0F9</accession>
<dbReference type="AlphaFoldDB" id="A0A5N1J0F9"/>
<comment type="similarity">
    <text evidence="2">Belongs to the TonB family.</text>
</comment>
<evidence type="ECO:0000256" key="9">
    <source>
        <dbReference type="ARBA" id="ARBA00023136"/>
    </source>
</evidence>
<comment type="subcellular location">
    <subcellularLocation>
        <location evidence="1">Cell inner membrane</location>
        <topology evidence="1">Single-pass membrane protein</topology>
        <orientation evidence="1">Periplasmic side</orientation>
    </subcellularLocation>
</comment>
<dbReference type="NCBIfam" id="TIGR01352">
    <property type="entry name" value="tonB_Cterm"/>
    <property type="match status" value="2"/>
</dbReference>
<protein>
    <submittedName>
        <fullName evidence="12">Energy transducer TonB</fullName>
    </submittedName>
</protein>
<keyword evidence="7" id="KW-0653">Protein transport</keyword>
<keyword evidence="5" id="KW-0997">Cell inner membrane</keyword>
<feature type="domain" description="TonB C-terminal" evidence="11">
    <location>
        <begin position="177"/>
        <end position="266"/>
    </location>
</feature>
<organism evidence="12 13">
    <name type="scientific">Adhaeribacter soli</name>
    <dbReference type="NCBI Taxonomy" id="2607655"/>
    <lineage>
        <taxon>Bacteria</taxon>
        <taxon>Pseudomonadati</taxon>
        <taxon>Bacteroidota</taxon>
        <taxon>Cytophagia</taxon>
        <taxon>Cytophagales</taxon>
        <taxon>Hymenobacteraceae</taxon>
        <taxon>Adhaeribacter</taxon>
    </lineage>
</organism>
<keyword evidence="9" id="KW-0472">Membrane</keyword>
<evidence type="ECO:0000256" key="3">
    <source>
        <dbReference type="ARBA" id="ARBA00022448"/>
    </source>
</evidence>
<dbReference type="PANTHER" id="PTHR33446">
    <property type="entry name" value="PROTEIN TONB-RELATED"/>
    <property type="match status" value="1"/>
</dbReference>
<dbReference type="Proteomes" id="UP000326570">
    <property type="component" value="Unassembled WGS sequence"/>
</dbReference>
<evidence type="ECO:0000256" key="2">
    <source>
        <dbReference type="ARBA" id="ARBA00006555"/>
    </source>
</evidence>
<dbReference type="SUPFAM" id="SSF74653">
    <property type="entry name" value="TolA/TonB C-terminal domain"/>
    <property type="match status" value="2"/>
</dbReference>
<dbReference type="EMBL" id="VTWT01000005">
    <property type="protein sequence ID" value="KAA9333723.1"/>
    <property type="molecule type" value="Genomic_DNA"/>
</dbReference>
<keyword evidence="8" id="KW-1133">Transmembrane helix</keyword>
<dbReference type="PRINTS" id="PR01374">
    <property type="entry name" value="TONBPROTEIN"/>
</dbReference>
<feature type="domain" description="TonB C-terminal" evidence="11">
    <location>
        <begin position="49"/>
        <end position="145"/>
    </location>
</feature>
<evidence type="ECO:0000313" key="12">
    <source>
        <dbReference type="EMBL" id="KAA9333723.1"/>
    </source>
</evidence>